<proteinExistence type="predicted"/>
<name>A0A6C0K4B7_9ZZZZ</name>
<sequence>MEESSPLDELLTNLEESLVKLLQSIRGDPWSLLIFQTLIWSFRRWAVHYLISEDMDTNMHDYLWESHIELVKDHAPEGLKDFGVVWLSPANLGDRVDSLNELNSYFLFIVDKLNNAIESGNEDEQNLLAIFLDETITDILTEWLEDRTEYRIYPDHTESSEVFPPEKIFTIMQNILEKNRIPQKETVLPPPTRPLENTGFLHVPIYVPEPPVVASTPLVPELTPPVVASTPLVPELTPPVVASTPLVPEPPPPVVASTPLVPEPPTIVFEPLAQKPLHITIAAALKRQKTLRLRGRRAESNKPLITAATRKRRFIRPN</sequence>
<dbReference type="AlphaFoldDB" id="A0A6C0K4B7"/>
<protein>
    <submittedName>
        <fullName evidence="1">Uncharacterized protein</fullName>
    </submittedName>
</protein>
<reference evidence="1" key="1">
    <citation type="journal article" date="2020" name="Nature">
        <title>Giant virus diversity and host interactions through global metagenomics.</title>
        <authorList>
            <person name="Schulz F."/>
            <person name="Roux S."/>
            <person name="Paez-Espino D."/>
            <person name="Jungbluth S."/>
            <person name="Walsh D.A."/>
            <person name="Denef V.J."/>
            <person name="McMahon K.D."/>
            <person name="Konstantinidis K.T."/>
            <person name="Eloe-Fadrosh E.A."/>
            <person name="Kyrpides N.C."/>
            <person name="Woyke T."/>
        </authorList>
    </citation>
    <scope>NUCLEOTIDE SEQUENCE</scope>
    <source>
        <strain evidence="1">GVMAG-S-1101172-89</strain>
    </source>
</reference>
<organism evidence="1">
    <name type="scientific">viral metagenome</name>
    <dbReference type="NCBI Taxonomy" id="1070528"/>
    <lineage>
        <taxon>unclassified sequences</taxon>
        <taxon>metagenomes</taxon>
        <taxon>organismal metagenomes</taxon>
    </lineage>
</organism>
<dbReference type="EMBL" id="MN740808">
    <property type="protein sequence ID" value="QHU12569.1"/>
    <property type="molecule type" value="Genomic_DNA"/>
</dbReference>
<accession>A0A6C0K4B7</accession>
<evidence type="ECO:0000313" key="1">
    <source>
        <dbReference type="EMBL" id="QHU12569.1"/>
    </source>
</evidence>